<keyword evidence="6" id="KW-1185">Reference proteome</keyword>
<dbReference type="OrthoDB" id="10013825at2759"/>
<dbReference type="Pfam" id="PF00280">
    <property type="entry name" value="potato_inhibit"/>
    <property type="match status" value="1"/>
</dbReference>
<proteinExistence type="inferred from homology"/>
<name>A0A813W529_9BILA</name>
<dbReference type="GO" id="GO:0004867">
    <property type="term" value="F:serine-type endopeptidase inhibitor activity"/>
    <property type="evidence" value="ECO:0007669"/>
    <property type="project" value="UniProtKB-KW"/>
</dbReference>
<sequence length="77" mass="8883">MNELGKYMCSNMSVEPKSWPEFVGKDANEVEAKIRAEGYEPKLLKEGSPTTRDYRENRVFVFYDENTKTVTSEPRTG</sequence>
<dbReference type="SUPFAM" id="SSF54654">
    <property type="entry name" value="CI-2 family of serine protease inhibitors"/>
    <property type="match status" value="1"/>
</dbReference>
<comment type="similarity">
    <text evidence="1">Belongs to the protease inhibitor I13 (potato type I serine protease inhibitor) family.</text>
</comment>
<dbReference type="AlphaFoldDB" id="A0A813W529"/>
<protein>
    <submittedName>
        <fullName evidence="4">Uncharacterized protein</fullName>
    </submittedName>
</protein>
<keyword evidence="3" id="KW-0722">Serine protease inhibitor</keyword>
<dbReference type="EMBL" id="CAJNOQ010000936">
    <property type="protein sequence ID" value="CAF0852830.1"/>
    <property type="molecule type" value="Genomic_DNA"/>
</dbReference>
<dbReference type="Gene3D" id="3.30.10.10">
    <property type="entry name" value="Trypsin Inhibitor V, subunit A"/>
    <property type="match status" value="1"/>
</dbReference>
<dbReference type="InterPro" id="IPR000864">
    <property type="entry name" value="Prot_inh_pot1"/>
</dbReference>
<evidence type="ECO:0000313" key="6">
    <source>
        <dbReference type="Proteomes" id="UP000663829"/>
    </source>
</evidence>
<dbReference type="EMBL" id="CAJOBC010000936">
    <property type="protein sequence ID" value="CAF3640445.1"/>
    <property type="molecule type" value="Genomic_DNA"/>
</dbReference>
<organism evidence="4 6">
    <name type="scientific">Didymodactylos carnosus</name>
    <dbReference type="NCBI Taxonomy" id="1234261"/>
    <lineage>
        <taxon>Eukaryota</taxon>
        <taxon>Metazoa</taxon>
        <taxon>Spiralia</taxon>
        <taxon>Gnathifera</taxon>
        <taxon>Rotifera</taxon>
        <taxon>Eurotatoria</taxon>
        <taxon>Bdelloidea</taxon>
        <taxon>Philodinida</taxon>
        <taxon>Philodinidae</taxon>
        <taxon>Didymodactylos</taxon>
    </lineage>
</organism>
<dbReference type="GO" id="GO:0009611">
    <property type="term" value="P:response to wounding"/>
    <property type="evidence" value="ECO:0007669"/>
    <property type="project" value="InterPro"/>
</dbReference>
<evidence type="ECO:0000313" key="4">
    <source>
        <dbReference type="EMBL" id="CAF0852830.1"/>
    </source>
</evidence>
<dbReference type="InterPro" id="IPR036354">
    <property type="entry name" value="Prot_inh_pot1_sf"/>
</dbReference>
<accession>A0A813W529</accession>
<evidence type="ECO:0000256" key="1">
    <source>
        <dbReference type="ARBA" id="ARBA00008210"/>
    </source>
</evidence>
<comment type="caution">
    <text evidence="4">The sequence shown here is derived from an EMBL/GenBank/DDBJ whole genome shotgun (WGS) entry which is preliminary data.</text>
</comment>
<evidence type="ECO:0000256" key="2">
    <source>
        <dbReference type="ARBA" id="ARBA00022690"/>
    </source>
</evidence>
<keyword evidence="2" id="KW-0646">Protease inhibitor</keyword>
<reference evidence="4" key="1">
    <citation type="submission" date="2021-02" db="EMBL/GenBank/DDBJ databases">
        <authorList>
            <person name="Nowell W R."/>
        </authorList>
    </citation>
    <scope>NUCLEOTIDE SEQUENCE</scope>
</reference>
<dbReference type="PANTHER" id="PTHR33091:SF29">
    <property type="entry name" value="SUBTILISIN INHIBITOR 1"/>
    <property type="match status" value="1"/>
</dbReference>
<evidence type="ECO:0000313" key="5">
    <source>
        <dbReference type="EMBL" id="CAF3640445.1"/>
    </source>
</evidence>
<evidence type="ECO:0000256" key="3">
    <source>
        <dbReference type="ARBA" id="ARBA00022900"/>
    </source>
</evidence>
<dbReference type="Proteomes" id="UP000681722">
    <property type="component" value="Unassembled WGS sequence"/>
</dbReference>
<dbReference type="PANTHER" id="PTHR33091">
    <property type="entry name" value="PROTEIN, PUTATIVE, EXPRESSED-RELATED"/>
    <property type="match status" value="1"/>
</dbReference>
<dbReference type="Proteomes" id="UP000663829">
    <property type="component" value="Unassembled WGS sequence"/>
</dbReference>
<gene>
    <name evidence="4" type="ORF">GPM918_LOCUS6164</name>
    <name evidence="5" type="ORF">SRO942_LOCUS6164</name>
</gene>